<feature type="transmembrane region" description="Helical" evidence="5">
    <location>
        <begin position="257"/>
        <end position="277"/>
    </location>
</feature>
<name>A0A1Q9GFX4_9GAMM</name>
<feature type="transmembrane region" description="Helical" evidence="5">
    <location>
        <begin position="82"/>
        <end position="102"/>
    </location>
</feature>
<feature type="transmembrane region" description="Helical" evidence="5">
    <location>
        <begin position="108"/>
        <end position="127"/>
    </location>
</feature>
<sequence>MKKSSGKLVVPAIKKQNLIYFILYAIVCVCWGTTWIGIKYATLSIPPLTASGMRFVIAFPFFYLIAISKKEPILYPKGKMKFFWFITMFYFSLPYFLIGYASTHVSSGLISLLFSTMPVFIIIFSAIFNKEKCNKQQILGIFIGFSSLLLIIINQGMDIDFNNYTGIIFVAGAAALHGLCYVLTRKHGQNVSVLTFNTLPIGLAGIGMTTLGYFVEGWSVSDFSLQSIFGLFYLGLVASVGGFLAYFYLLKRINPTILSYVFVIFPVVAIYIGSTFAGESVNSTFMMLVLLMLIGISYTKYHTSDK</sequence>
<gene>
    <name evidence="7" type="ORF">BIT28_25735</name>
</gene>
<keyword evidence="2 5" id="KW-0812">Transmembrane</keyword>
<dbReference type="EMBL" id="MJIL01000088">
    <property type="protein sequence ID" value="OLQ73230.1"/>
    <property type="molecule type" value="Genomic_DNA"/>
</dbReference>
<feature type="domain" description="EamA" evidence="6">
    <location>
        <begin position="165"/>
        <end position="297"/>
    </location>
</feature>
<dbReference type="PANTHER" id="PTHR32322:SF14">
    <property type="entry name" value="PROTEIN PAGO"/>
    <property type="match status" value="1"/>
</dbReference>
<evidence type="ECO:0000256" key="4">
    <source>
        <dbReference type="ARBA" id="ARBA00023136"/>
    </source>
</evidence>
<feature type="transmembrane region" description="Helical" evidence="5">
    <location>
        <begin position="191"/>
        <end position="215"/>
    </location>
</feature>
<feature type="transmembrane region" description="Helical" evidence="5">
    <location>
        <begin position="283"/>
        <end position="301"/>
    </location>
</feature>
<protein>
    <submittedName>
        <fullName evidence="7">Multidrug transporter</fullName>
    </submittedName>
</protein>
<comment type="subcellular location">
    <subcellularLocation>
        <location evidence="1">Membrane</location>
        <topology evidence="1">Multi-pass membrane protein</topology>
    </subcellularLocation>
</comment>
<accession>A0A1Q9GFX4</accession>
<feature type="domain" description="EamA" evidence="6">
    <location>
        <begin position="21"/>
        <end position="152"/>
    </location>
</feature>
<feature type="transmembrane region" description="Helical" evidence="5">
    <location>
        <begin position="139"/>
        <end position="157"/>
    </location>
</feature>
<dbReference type="AlphaFoldDB" id="A0A1Q9GFX4"/>
<dbReference type="InterPro" id="IPR050638">
    <property type="entry name" value="AA-Vitamin_Transporters"/>
</dbReference>
<keyword evidence="3 5" id="KW-1133">Transmembrane helix</keyword>
<feature type="transmembrane region" description="Helical" evidence="5">
    <location>
        <begin position="227"/>
        <end position="250"/>
    </location>
</feature>
<evidence type="ECO:0000256" key="3">
    <source>
        <dbReference type="ARBA" id="ARBA00022989"/>
    </source>
</evidence>
<dbReference type="InterPro" id="IPR000620">
    <property type="entry name" value="EamA_dom"/>
</dbReference>
<evidence type="ECO:0000256" key="5">
    <source>
        <dbReference type="SAM" id="Phobius"/>
    </source>
</evidence>
<feature type="transmembrane region" description="Helical" evidence="5">
    <location>
        <begin position="44"/>
        <end position="66"/>
    </location>
</feature>
<reference evidence="7 8" key="1">
    <citation type="submission" date="2016-09" db="EMBL/GenBank/DDBJ databases">
        <title>Photobacterium proteolyticum sp. nov. a protease producing bacterium isolated from ocean sediments of Laizhou Bay.</title>
        <authorList>
            <person name="Li Y."/>
        </authorList>
    </citation>
    <scope>NUCLEOTIDE SEQUENCE [LARGE SCALE GENOMIC DNA]</scope>
    <source>
        <strain evidence="7 8">13-12</strain>
    </source>
</reference>
<evidence type="ECO:0000256" key="2">
    <source>
        <dbReference type="ARBA" id="ARBA00022692"/>
    </source>
</evidence>
<feature type="transmembrane region" description="Helical" evidence="5">
    <location>
        <begin position="163"/>
        <end position="184"/>
    </location>
</feature>
<dbReference type="GO" id="GO:0016020">
    <property type="term" value="C:membrane"/>
    <property type="evidence" value="ECO:0007669"/>
    <property type="project" value="UniProtKB-SubCell"/>
</dbReference>
<evidence type="ECO:0000259" key="6">
    <source>
        <dbReference type="Pfam" id="PF00892"/>
    </source>
</evidence>
<evidence type="ECO:0000313" key="8">
    <source>
        <dbReference type="Proteomes" id="UP000186905"/>
    </source>
</evidence>
<organism evidence="7 8">
    <name type="scientific">Photobacterium proteolyticum</name>
    <dbReference type="NCBI Taxonomy" id="1903952"/>
    <lineage>
        <taxon>Bacteria</taxon>
        <taxon>Pseudomonadati</taxon>
        <taxon>Pseudomonadota</taxon>
        <taxon>Gammaproteobacteria</taxon>
        <taxon>Vibrionales</taxon>
        <taxon>Vibrionaceae</taxon>
        <taxon>Photobacterium</taxon>
    </lineage>
</organism>
<dbReference type="Proteomes" id="UP000186905">
    <property type="component" value="Unassembled WGS sequence"/>
</dbReference>
<evidence type="ECO:0000256" key="1">
    <source>
        <dbReference type="ARBA" id="ARBA00004141"/>
    </source>
</evidence>
<comment type="caution">
    <text evidence="7">The sequence shown here is derived from an EMBL/GenBank/DDBJ whole genome shotgun (WGS) entry which is preliminary data.</text>
</comment>
<dbReference type="STRING" id="1903952.BIT28_25735"/>
<dbReference type="InterPro" id="IPR037185">
    <property type="entry name" value="EmrE-like"/>
</dbReference>
<proteinExistence type="predicted"/>
<dbReference type="SUPFAM" id="SSF103481">
    <property type="entry name" value="Multidrug resistance efflux transporter EmrE"/>
    <property type="match status" value="2"/>
</dbReference>
<keyword evidence="8" id="KW-1185">Reference proteome</keyword>
<evidence type="ECO:0000313" key="7">
    <source>
        <dbReference type="EMBL" id="OLQ73230.1"/>
    </source>
</evidence>
<dbReference type="Pfam" id="PF00892">
    <property type="entry name" value="EamA"/>
    <property type="match status" value="2"/>
</dbReference>
<feature type="transmembrane region" description="Helical" evidence="5">
    <location>
        <begin position="21"/>
        <end position="38"/>
    </location>
</feature>
<keyword evidence="4 5" id="KW-0472">Membrane</keyword>
<dbReference type="PANTHER" id="PTHR32322">
    <property type="entry name" value="INNER MEMBRANE TRANSPORTER"/>
    <property type="match status" value="1"/>
</dbReference>